<reference evidence="8 9" key="1">
    <citation type="submission" date="2014-06" db="EMBL/GenBank/DDBJ databases">
        <title>Draft genome sequence of the putrescine producing strain Lactococcus lactis subsp cremoris GE214.</title>
        <authorList>
            <person name="Ladero V."/>
            <person name="Linares D.M."/>
            <person name="del Rio B."/>
            <person name="Mayo B."/>
            <person name="Martin M.C."/>
            <person name="Fernandez M."/>
            <person name="Alvarez M.A."/>
        </authorList>
    </citation>
    <scope>NUCLEOTIDE SEQUENCE [LARGE SCALE GENOMIC DNA]</scope>
    <source>
        <strain evidence="8 9">GE214</strain>
    </source>
</reference>
<feature type="transmembrane region" description="Helical" evidence="7">
    <location>
        <begin position="29"/>
        <end position="51"/>
    </location>
</feature>
<feature type="compositionally biased region" description="Polar residues" evidence="6">
    <location>
        <begin position="7"/>
        <end position="16"/>
    </location>
</feature>
<dbReference type="GeneID" id="61110133"/>
<dbReference type="RefSeq" id="WP_011676812.1">
    <property type="nucleotide sequence ID" value="NZ_AZSI01000013.1"/>
</dbReference>
<feature type="transmembrane region" description="Helical" evidence="7">
    <location>
        <begin position="484"/>
        <end position="507"/>
    </location>
</feature>
<evidence type="ECO:0000313" key="9">
    <source>
        <dbReference type="Proteomes" id="UP000028401"/>
    </source>
</evidence>
<feature type="transmembrane region" description="Helical" evidence="7">
    <location>
        <begin position="214"/>
        <end position="233"/>
    </location>
</feature>
<keyword evidence="5 7" id="KW-0472">Membrane</keyword>
<evidence type="ECO:0000256" key="5">
    <source>
        <dbReference type="ARBA" id="ARBA00023136"/>
    </source>
</evidence>
<evidence type="ECO:0000256" key="7">
    <source>
        <dbReference type="SAM" id="Phobius"/>
    </source>
</evidence>
<feature type="transmembrane region" description="Helical" evidence="7">
    <location>
        <begin position="110"/>
        <end position="130"/>
    </location>
</feature>
<comment type="subcellular location">
    <subcellularLocation>
        <location evidence="1">Cell membrane</location>
        <topology evidence="1">Multi-pass membrane protein</topology>
    </subcellularLocation>
</comment>
<evidence type="ECO:0000256" key="6">
    <source>
        <dbReference type="SAM" id="MobiDB-lite"/>
    </source>
</evidence>
<comment type="caution">
    <text evidence="8">The sequence shown here is derived from an EMBL/GenBank/DDBJ whole genome shotgun (WGS) entry which is preliminary data.</text>
</comment>
<sequence>MEDSEKIMNTGQQSPKTAAKSKDQMLSGAAWRTGADMIGKILGVIYIIPWYAWMGRFGNEANSLFSMGYNIYALFLLISTVGIPAAIAREVARYNTLDDPNMAYRLVRQMLGVMLVLGIIASGLMFFLAGPLSTLVGGKDSADLIPVMKSLALAVLIFPSMSVIRGYFQGLNQVKAYAMSQLLEQIVRVIWMLAATFAIMKLGSHNWQNAVTQSTLAAFIGMLGSYAVLFYYLQKSGNLNKLINPGPVKSKINALEILRSTLHTAIPFIVIGSAIQIFKIIDNSTFMNMMPWVTNYSHNELLVLMSYFSANTDKLTMVLLGVALTLGSVSDPLITEHYVQGNRRELATLVGYNFQLYVGFMLPAVIGMSLLTKPIYTIFYQIPSGLQSSLFVFAILQTFLLGLYMIVYPPLTVMDHKRLAMRIFTLTLVIKLVLQVPMILIFHTYGPLLATTISFLIGVFLFIRKLHELTHFSIKNTIRGIQGAALLTGFMAIVVIIVEVILGFIFGKSPGRIASVFIAAIAGGAGFYTYLWFAAKLGLLEKWFGPRGLSLRRKLHI</sequence>
<protein>
    <submittedName>
        <fullName evidence="8">Membrane protein for polysaccharide transport</fullName>
    </submittedName>
</protein>
<feature type="transmembrane region" description="Helical" evidence="7">
    <location>
        <begin position="513"/>
        <end position="533"/>
    </location>
</feature>
<evidence type="ECO:0000256" key="2">
    <source>
        <dbReference type="ARBA" id="ARBA00022475"/>
    </source>
</evidence>
<dbReference type="PANTHER" id="PTHR30250">
    <property type="entry name" value="PST FAMILY PREDICTED COLANIC ACID TRANSPORTER"/>
    <property type="match status" value="1"/>
</dbReference>
<dbReference type="AlphaFoldDB" id="A0A084AD04"/>
<feature type="transmembrane region" description="Helical" evidence="7">
    <location>
        <begin position="71"/>
        <end position="89"/>
    </location>
</feature>
<feature type="transmembrane region" description="Helical" evidence="7">
    <location>
        <begin position="189"/>
        <end position="208"/>
    </location>
</feature>
<keyword evidence="4 7" id="KW-1133">Transmembrane helix</keyword>
<name>A0A084AD04_LACLC</name>
<feature type="transmembrane region" description="Helical" evidence="7">
    <location>
        <begin position="346"/>
        <end position="366"/>
    </location>
</feature>
<evidence type="ECO:0000256" key="1">
    <source>
        <dbReference type="ARBA" id="ARBA00004651"/>
    </source>
</evidence>
<dbReference type="PATRIC" id="fig|1415168.3.peg.680"/>
<feature type="transmembrane region" description="Helical" evidence="7">
    <location>
        <begin position="445"/>
        <end position="463"/>
    </location>
</feature>
<dbReference type="InterPro" id="IPR024923">
    <property type="entry name" value="PG_synth_SpoVB"/>
</dbReference>
<dbReference type="InterPro" id="IPR002797">
    <property type="entry name" value="Polysacc_synth"/>
</dbReference>
<evidence type="ECO:0000256" key="4">
    <source>
        <dbReference type="ARBA" id="ARBA00022989"/>
    </source>
</evidence>
<gene>
    <name evidence="8" type="ORF">U725_00643</name>
</gene>
<dbReference type="InterPro" id="IPR050833">
    <property type="entry name" value="Poly_Biosynth_Transport"/>
</dbReference>
<feature type="transmembrane region" description="Helical" evidence="7">
    <location>
        <begin position="386"/>
        <end position="407"/>
    </location>
</feature>
<evidence type="ECO:0000256" key="3">
    <source>
        <dbReference type="ARBA" id="ARBA00022692"/>
    </source>
</evidence>
<proteinExistence type="predicted"/>
<dbReference type="GO" id="GO:0005886">
    <property type="term" value="C:plasma membrane"/>
    <property type="evidence" value="ECO:0007669"/>
    <property type="project" value="UniProtKB-SubCell"/>
</dbReference>
<dbReference type="Pfam" id="PF01943">
    <property type="entry name" value="Polysacc_synt"/>
    <property type="match status" value="1"/>
</dbReference>
<feature type="transmembrane region" description="Helical" evidence="7">
    <location>
        <begin position="419"/>
        <end position="439"/>
    </location>
</feature>
<keyword evidence="2" id="KW-1003">Cell membrane</keyword>
<keyword evidence="3 7" id="KW-0812">Transmembrane</keyword>
<organism evidence="8 9">
    <name type="scientific">Lactococcus cremoris subsp. cremoris GE214</name>
    <dbReference type="NCBI Taxonomy" id="1415168"/>
    <lineage>
        <taxon>Bacteria</taxon>
        <taxon>Bacillati</taxon>
        <taxon>Bacillota</taxon>
        <taxon>Bacilli</taxon>
        <taxon>Lactobacillales</taxon>
        <taxon>Streptococcaceae</taxon>
        <taxon>Lactococcus</taxon>
        <taxon>Lactococcus cremoris subsp. cremoris</taxon>
    </lineage>
</organism>
<dbReference type="EMBL" id="AZSI01000013">
    <property type="protein sequence ID" value="KEY63183.1"/>
    <property type="molecule type" value="Genomic_DNA"/>
</dbReference>
<dbReference type="CDD" id="cd13124">
    <property type="entry name" value="MATE_SpoVB_like"/>
    <property type="match status" value="1"/>
</dbReference>
<dbReference type="PANTHER" id="PTHR30250:SF21">
    <property type="entry name" value="LIPID II FLIPPASE MURJ"/>
    <property type="match status" value="1"/>
</dbReference>
<accession>A0A084AD04</accession>
<feature type="region of interest" description="Disordered" evidence="6">
    <location>
        <begin position="1"/>
        <end position="20"/>
    </location>
</feature>
<dbReference type="Proteomes" id="UP000028401">
    <property type="component" value="Unassembled WGS sequence"/>
</dbReference>
<feature type="transmembrane region" description="Helical" evidence="7">
    <location>
        <begin position="150"/>
        <end position="168"/>
    </location>
</feature>
<evidence type="ECO:0000313" key="8">
    <source>
        <dbReference type="EMBL" id="KEY63183.1"/>
    </source>
</evidence>